<dbReference type="RefSeq" id="WP_161342702.1">
    <property type="nucleotide sequence ID" value="NZ_BMGW01000001.1"/>
</dbReference>
<proteinExistence type="predicted"/>
<name>A0A6L8VBW5_9RHOB</name>
<evidence type="ECO:0000313" key="2">
    <source>
        <dbReference type="Proteomes" id="UP000477083"/>
    </source>
</evidence>
<dbReference type="Gene3D" id="1.10.645.10">
    <property type="entry name" value="Cytochrome-c3 Hydrogenase, chain B"/>
    <property type="match status" value="1"/>
</dbReference>
<sequence>MTLGAAQILAGRTGWRIDRQPGPDLAALVIGRPVEEVAALLPRLYNLCRMAQSTAACLALGLPCEGDPGAEVIRDHLARIFVTLRRAFGMAPLRPDVAGVFGPAGHLPRNVGELSGWLTSDLPAAELARAVVQSFSAGMAVCRPLPAPQGTQTGAFENSPAGRQAAHPLLRAIEADQGRSPLWRYLGMLADLEAALAGQLPAPRCLPGGTAIVQAARGAYALRLDQSDGRVTTMLRVTPTDHQLAPGGALEQALAGLPAQRPDLALRLIALHDPCIPVTLAEPCHA</sequence>
<dbReference type="OrthoDB" id="7778333at2"/>
<reference evidence="1 2" key="1">
    <citation type="submission" date="2020-01" db="EMBL/GenBank/DDBJ databases">
        <title>Frigidibacter albus SP32T (=CGMCC 1.13995T).</title>
        <authorList>
            <person name="Liao X."/>
        </authorList>
    </citation>
    <scope>NUCLEOTIDE SEQUENCE [LARGE SCALE GENOMIC DNA]</scope>
    <source>
        <strain evidence="1 2">SP32</strain>
    </source>
</reference>
<protein>
    <submittedName>
        <fullName evidence="1">Hydrogenase expression/formation protein HupK</fullName>
    </submittedName>
</protein>
<comment type="caution">
    <text evidence="1">The sequence shown here is derived from an EMBL/GenBank/DDBJ whole genome shotgun (WGS) entry which is preliminary data.</text>
</comment>
<dbReference type="Proteomes" id="UP000477083">
    <property type="component" value="Unassembled WGS sequence"/>
</dbReference>
<dbReference type="SUPFAM" id="SSF56762">
    <property type="entry name" value="HydB/Nqo4-like"/>
    <property type="match status" value="1"/>
</dbReference>
<keyword evidence="2" id="KW-1185">Reference proteome</keyword>
<evidence type="ECO:0000313" key="1">
    <source>
        <dbReference type="EMBL" id="MZQ87785.1"/>
    </source>
</evidence>
<dbReference type="InterPro" id="IPR029014">
    <property type="entry name" value="NiFe-Hase_large"/>
</dbReference>
<gene>
    <name evidence="1" type="ORF">GS660_01580</name>
</gene>
<accession>A0A6L8VBW5</accession>
<organism evidence="1 2">
    <name type="scientific">Frigidibacter albus</name>
    <dbReference type="NCBI Taxonomy" id="1465486"/>
    <lineage>
        <taxon>Bacteria</taxon>
        <taxon>Pseudomonadati</taxon>
        <taxon>Pseudomonadota</taxon>
        <taxon>Alphaproteobacteria</taxon>
        <taxon>Rhodobacterales</taxon>
        <taxon>Paracoccaceae</taxon>
        <taxon>Frigidibacter</taxon>
    </lineage>
</organism>
<dbReference type="AlphaFoldDB" id="A0A6L8VBW5"/>
<dbReference type="EMBL" id="WWNR01000001">
    <property type="protein sequence ID" value="MZQ87785.1"/>
    <property type="molecule type" value="Genomic_DNA"/>
</dbReference>